<dbReference type="Proteomes" id="UP000002985">
    <property type="component" value="Unassembled WGS sequence"/>
</dbReference>
<organism evidence="1 2">
    <name type="scientific">Candidatus Jettenia caeni</name>
    <dbReference type="NCBI Taxonomy" id="247490"/>
    <lineage>
        <taxon>Bacteria</taxon>
        <taxon>Pseudomonadati</taxon>
        <taxon>Planctomycetota</taxon>
        <taxon>Candidatus Brocadiia</taxon>
        <taxon>Candidatus Brocadiales</taxon>
        <taxon>Candidatus Brocadiaceae</taxon>
        <taxon>Candidatus Jettenia</taxon>
    </lineage>
</organism>
<accession>I3ILF9</accession>
<evidence type="ECO:0000313" key="2">
    <source>
        <dbReference type="Proteomes" id="UP000002985"/>
    </source>
</evidence>
<keyword evidence="2" id="KW-1185">Reference proteome</keyword>
<comment type="caution">
    <text evidence="1">The sequence shown here is derived from an EMBL/GenBank/DDBJ whole genome shotgun (WGS) entry which is preliminary data.</text>
</comment>
<name>I3ILF9_9BACT</name>
<reference evidence="1 2" key="1">
    <citation type="journal article" date="2012" name="FEBS Lett.">
        <title>Anammox organism KSU-1 expresses a NirK-type copper-containing nitrite reductase instead of a NirS-type with cytochrome cd1.</title>
        <authorList>
            <person name="Hira D."/>
            <person name="Toh H."/>
            <person name="Migita C.T."/>
            <person name="Okubo H."/>
            <person name="Nishiyama T."/>
            <person name="Hattori M."/>
            <person name="Furukawa K."/>
            <person name="Fujii T."/>
        </authorList>
    </citation>
    <scope>NUCLEOTIDE SEQUENCE [LARGE SCALE GENOMIC DNA]</scope>
</reference>
<proteinExistence type="predicted"/>
<dbReference type="EMBL" id="BAFH01000003">
    <property type="protein sequence ID" value="GAB62554.1"/>
    <property type="molecule type" value="Genomic_DNA"/>
</dbReference>
<gene>
    <name evidence="1" type="ORF">KSU1_C0958</name>
</gene>
<evidence type="ECO:0000313" key="1">
    <source>
        <dbReference type="EMBL" id="GAB62554.1"/>
    </source>
</evidence>
<dbReference type="AlphaFoldDB" id="I3ILF9"/>
<protein>
    <submittedName>
        <fullName evidence="1">Uncharacterized protein</fullName>
    </submittedName>
</protein>
<sequence length="56" mass="6354">MEEKKKIIVVARTEGIEIIVEDEADADNYELLLSKPQAMELAMNILNTLYKTGVKM</sequence>
<dbReference type="STRING" id="247490.KSU1_C0958"/>